<reference evidence="2 3" key="1">
    <citation type="submission" date="2020-02" db="EMBL/GenBank/DDBJ databases">
        <title>Draft genome sequence of Lactococcus sp. Hs30E4-3.</title>
        <authorList>
            <person name="Noda S."/>
            <person name="Yuki M."/>
            <person name="Ohkuma M."/>
        </authorList>
    </citation>
    <scope>NUCLEOTIDE SEQUENCE [LARGE SCALE GENOMIC DNA]</scope>
    <source>
        <strain evidence="2 3">Hs30E4-3</strain>
    </source>
</reference>
<dbReference type="InterPro" id="IPR000421">
    <property type="entry name" value="FA58C"/>
</dbReference>
<dbReference type="PANTHER" id="PTHR45713:SF6">
    <property type="entry name" value="F5_8 TYPE C DOMAIN-CONTAINING PROTEIN"/>
    <property type="match status" value="1"/>
</dbReference>
<dbReference type="InterPro" id="IPR051941">
    <property type="entry name" value="BG_Antigen-Binding_Lectin"/>
</dbReference>
<dbReference type="InterPro" id="IPR008979">
    <property type="entry name" value="Galactose-bd-like_sf"/>
</dbReference>
<sequence length="478" mass="54712">MRKTQKYIVAFRTHMWSDTIQEIFDSLIEVLDFNLWELVILTDETNGIISTPDGIEKVSHTADLSAFDLPDIPLGQSLWRNGDYAMQPLVQAIQAPAYIILENDTLVRGTTLFAELADFFDHGGEVVTSKFYHVSRKHWNARTAKGEVLPGDLAQAHVWLWGTTRETAALLLKERQEMVQRSDGTPSQWPVDEIFLGNMILKHNLKIYDVNAADNIKTDYLDYRPAYSLLDSNIWKGNQLVHPAVSQASIFTKYAKEYNWFLKADGWEFAQGTQVFRSMMLSHLDGSNQGVYNAVIRNMYHDKRDVLGFSKLAIKHGLTYDNQLDFANLALHKPVASSLTFSTITEQFAQAESAVDGNLDTDKYRFGGFASRWDNKPWWQIDLEVEMAISQLKLYHREGYFERTKAIDVEVSSDGETFVKIAELREIVFTKVETTRNRQGYAFLKTVNLSPITTRFVRLTNVSDDAVIFNLNQVEIYE</sequence>
<feature type="domain" description="F5/8 type C" evidence="1">
    <location>
        <begin position="319"/>
        <end position="478"/>
    </location>
</feature>
<name>A0A6A0BB71_9LACT</name>
<organism evidence="2 3">
    <name type="scientific">Pseudolactococcus hodotermopsidis</name>
    <dbReference type="NCBI Taxonomy" id="2709157"/>
    <lineage>
        <taxon>Bacteria</taxon>
        <taxon>Bacillati</taxon>
        <taxon>Bacillota</taxon>
        <taxon>Bacilli</taxon>
        <taxon>Lactobacillales</taxon>
        <taxon>Streptococcaceae</taxon>
        <taxon>Pseudolactococcus</taxon>
    </lineage>
</organism>
<keyword evidence="3" id="KW-1185">Reference proteome</keyword>
<accession>A0A6A0BB71</accession>
<dbReference type="Gene3D" id="2.60.120.260">
    <property type="entry name" value="Galactose-binding domain-like"/>
    <property type="match status" value="1"/>
</dbReference>
<dbReference type="Proteomes" id="UP000480303">
    <property type="component" value="Unassembled WGS sequence"/>
</dbReference>
<evidence type="ECO:0000313" key="3">
    <source>
        <dbReference type="Proteomes" id="UP000480303"/>
    </source>
</evidence>
<dbReference type="EMBL" id="BLLI01000031">
    <property type="protein sequence ID" value="GFH42602.1"/>
    <property type="molecule type" value="Genomic_DNA"/>
</dbReference>
<evidence type="ECO:0000259" key="1">
    <source>
        <dbReference type="PROSITE" id="PS50022"/>
    </source>
</evidence>
<protein>
    <recommendedName>
        <fullName evidence="1">F5/8 type C domain-containing protein</fullName>
    </recommendedName>
</protein>
<dbReference type="SUPFAM" id="SSF49785">
    <property type="entry name" value="Galactose-binding domain-like"/>
    <property type="match status" value="1"/>
</dbReference>
<gene>
    <name evidence="2" type="ORF">Hs30E_11530</name>
</gene>
<dbReference type="Pfam" id="PF00754">
    <property type="entry name" value="F5_F8_type_C"/>
    <property type="match status" value="1"/>
</dbReference>
<evidence type="ECO:0000313" key="2">
    <source>
        <dbReference type="EMBL" id="GFH42602.1"/>
    </source>
</evidence>
<proteinExistence type="predicted"/>
<dbReference type="PANTHER" id="PTHR45713">
    <property type="entry name" value="FTP DOMAIN-CONTAINING PROTEIN"/>
    <property type="match status" value="1"/>
</dbReference>
<comment type="caution">
    <text evidence="2">The sequence shown here is derived from an EMBL/GenBank/DDBJ whole genome shotgun (WGS) entry which is preliminary data.</text>
</comment>
<dbReference type="AlphaFoldDB" id="A0A6A0BB71"/>
<dbReference type="RefSeq" id="WP_172208786.1">
    <property type="nucleotide sequence ID" value="NZ_BLLI01000031.1"/>
</dbReference>
<dbReference type="PROSITE" id="PS50022">
    <property type="entry name" value="FA58C_3"/>
    <property type="match status" value="1"/>
</dbReference>